<dbReference type="Proteomes" id="UP000053815">
    <property type="component" value="Unassembled WGS sequence"/>
</dbReference>
<gene>
    <name evidence="2" type="ORF">MAM1_0019d01668</name>
</gene>
<protein>
    <submittedName>
        <fullName evidence="2">Uncharacterized protein</fullName>
    </submittedName>
</protein>
<dbReference type="OrthoDB" id="2271996at2759"/>
<accession>A0A0C9MGL1</accession>
<evidence type="ECO:0000313" key="2">
    <source>
        <dbReference type="EMBL" id="GAN02227.1"/>
    </source>
</evidence>
<keyword evidence="3" id="KW-1185">Reference proteome</keyword>
<name>A0A0C9MGL1_9FUNG</name>
<sequence length="258" mass="29539">MPRTPPPIILPNNLPSAWVNRSKVNKKKTNTSNIYATQNKQITFDDTDQYHFIPPIHMADSTAAESNEVTSSIIAIDEMQTRTLSASVSTNQGSYAKTTTQHQQQTHQEHQQQQYFQQRQQQQNPVDQQNASSSSSTKRKASAITPSSSHSHSIETNLISHEQDPDVAMDGLNTAFEHHKSSATDFLTPSSQQFESLVMVSQDLASDFQTFMEEYRDIKKSIEDKKKELIQYTEERLHYLTQRQAHFQKELKTLHEFI</sequence>
<feature type="compositionally biased region" description="Low complexity" evidence="1">
    <location>
        <begin position="101"/>
        <end position="136"/>
    </location>
</feature>
<feature type="region of interest" description="Disordered" evidence="1">
    <location>
        <begin position="85"/>
        <end position="154"/>
    </location>
</feature>
<evidence type="ECO:0000256" key="1">
    <source>
        <dbReference type="SAM" id="MobiDB-lite"/>
    </source>
</evidence>
<dbReference type="AlphaFoldDB" id="A0A0C9MGL1"/>
<proteinExistence type="predicted"/>
<reference evidence="2" key="1">
    <citation type="submission" date="2014-09" db="EMBL/GenBank/DDBJ databases">
        <title>Draft genome sequence of an oleaginous Mucoromycotina fungus Mucor ambiguus NBRC6742.</title>
        <authorList>
            <person name="Takeda I."/>
            <person name="Yamane N."/>
            <person name="Morita T."/>
            <person name="Tamano K."/>
            <person name="Machida M."/>
            <person name="Baker S."/>
            <person name="Koike H."/>
        </authorList>
    </citation>
    <scope>NUCLEOTIDE SEQUENCE</scope>
    <source>
        <strain evidence="2">NBRC 6742</strain>
    </source>
</reference>
<feature type="compositionally biased region" description="Polar residues" evidence="1">
    <location>
        <begin position="85"/>
        <end position="100"/>
    </location>
</feature>
<evidence type="ECO:0000313" key="3">
    <source>
        <dbReference type="Proteomes" id="UP000053815"/>
    </source>
</evidence>
<organism evidence="2">
    <name type="scientific">Mucor ambiguus</name>
    <dbReference type="NCBI Taxonomy" id="91626"/>
    <lineage>
        <taxon>Eukaryota</taxon>
        <taxon>Fungi</taxon>
        <taxon>Fungi incertae sedis</taxon>
        <taxon>Mucoromycota</taxon>
        <taxon>Mucoromycotina</taxon>
        <taxon>Mucoromycetes</taxon>
        <taxon>Mucorales</taxon>
        <taxon>Mucorineae</taxon>
        <taxon>Mucoraceae</taxon>
        <taxon>Mucor</taxon>
    </lineage>
</organism>
<dbReference type="EMBL" id="DF836308">
    <property type="protein sequence ID" value="GAN02227.1"/>
    <property type="molecule type" value="Genomic_DNA"/>
</dbReference>